<feature type="transmembrane region" description="Helical" evidence="2">
    <location>
        <begin position="96"/>
        <end position="118"/>
    </location>
</feature>
<protein>
    <submittedName>
        <fullName evidence="3">DUF6069 family protein</fullName>
    </submittedName>
</protein>
<organism evidence="3 4">
    <name type="scientific">Nocardia halotolerans</name>
    <dbReference type="NCBI Taxonomy" id="1755878"/>
    <lineage>
        <taxon>Bacteria</taxon>
        <taxon>Bacillati</taxon>
        <taxon>Actinomycetota</taxon>
        <taxon>Actinomycetes</taxon>
        <taxon>Mycobacteriales</taxon>
        <taxon>Nocardiaceae</taxon>
        <taxon>Nocardia</taxon>
    </lineage>
</organism>
<evidence type="ECO:0000313" key="3">
    <source>
        <dbReference type="EMBL" id="MFC4374009.1"/>
    </source>
</evidence>
<dbReference type="Pfam" id="PF19545">
    <property type="entry name" value="DUF6069"/>
    <property type="match status" value="1"/>
</dbReference>
<evidence type="ECO:0000256" key="2">
    <source>
        <dbReference type="SAM" id="Phobius"/>
    </source>
</evidence>
<dbReference type="Proteomes" id="UP001595844">
    <property type="component" value="Unassembled WGS sequence"/>
</dbReference>
<accession>A0ABV8VDC5</accession>
<sequence>MTDPRYNYDPQYPHQGQPQYSQGQGQYSQGQYPQGPGEPPEPKINVGKLWAGGIGTAVVAALLVVVAIMLVRGVLGIAILSPEGAGAYGTVSTTSYAIAGAAAALLATALLMVLLLAMPSPLTFFTWICLLVTAVAVILPFTLVADLDAKIATAAINLLVGLAITTMLSSVGSAAQYPARQPGY</sequence>
<name>A0ABV8VDC5_9NOCA</name>
<feature type="compositionally biased region" description="Low complexity" evidence="1">
    <location>
        <begin position="10"/>
        <end position="35"/>
    </location>
</feature>
<dbReference type="EMBL" id="JBHSDL010000007">
    <property type="protein sequence ID" value="MFC4374009.1"/>
    <property type="molecule type" value="Genomic_DNA"/>
</dbReference>
<feature type="region of interest" description="Disordered" evidence="1">
    <location>
        <begin position="1"/>
        <end position="38"/>
    </location>
</feature>
<feature type="transmembrane region" description="Helical" evidence="2">
    <location>
        <begin position="156"/>
        <end position="177"/>
    </location>
</feature>
<dbReference type="InterPro" id="IPR045713">
    <property type="entry name" value="DUF6069"/>
</dbReference>
<comment type="caution">
    <text evidence="3">The sequence shown here is derived from an EMBL/GenBank/DDBJ whole genome shotgun (WGS) entry which is preliminary data.</text>
</comment>
<reference evidence="4" key="1">
    <citation type="journal article" date="2019" name="Int. J. Syst. Evol. Microbiol.">
        <title>The Global Catalogue of Microorganisms (GCM) 10K type strain sequencing project: providing services to taxonomists for standard genome sequencing and annotation.</title>
        <authorList>
            <consortium name="The Broad Institute Genomics Platform"/>
            <consortium name="The Broad Institute Genome Sequencing Center for Infectious Disease"/>
            <person name="Wu L."/>
            <person name="Ma J."/>
        </authorList>
    </citation>
    <scope>NUCLEOTIDE SEQUENCE [LARGE SCALE GENOMIC DNA]</scope>
    <source>
        <strain evidence="4">IBRC-M 10490</strain>
    </source>
</reference>
<keyword evidence="2" id="KW-1133">Transmembrane helix</keyword>
<keyword evidence="2" id="KW-0472">Membrane</keyword>
<dbReference type="RefSeq" id="WP_378558071.1">
    <property type="nucleotide sequence ID" value="NZ_JBHSDL010000007.1"/>
</dbReference>
<keyword evidence="2" id="KW-0812">Transmembrane</keyword>
<feature type="transmembrane region" description="Helical" evidence="2">
    <location>
        <begin position="49"/>
        <end position="75"/>
    </location>
</feature>
<evidence type="ECO:0000313" key="4">
    <source>
        <dbReference type="Proteomes" id="UP001595844"/>
    </source>
</evidence>
<keyword evidence="4" id="KW-1185">Reference proteome</keyword>
<proteinExistence type="predicted"/>
<evidence type="ECO:0000256" key="1">
    <source>
        <dbReference type="SAM" id="MobiDB-lite"/>
    </source>
</evidence>
<feature type="transmembrane region" description="Helical" evidence="2">
    <location>
        <begin position="124"/>
        <end position="144"/>
    </location>
</feature>
<gene>
    <name evidence="3" type="ORF">ACFO5K_07815</name>
</gene>